<accession>A0ABT7SFL6</accession>
<evidence type="ECO:0000313" key="2">
    <source>
        <dbReference type="EMBL" id="MDM7854981.1"/>
    </source>
</evidence>
<keyword evidence="1" id="KW-0812">Transmembrane</keyword>
<dbReference type="RefSeq" id="WP_289454796.1">
    <property type="nucleotide sequence ID" value="NZ_JAUCGQ010000001.1"/>
</dbReference>
<feature type="transmembrane region" description="Helical" evidence="1">
    <location>
        <begin position="164"/>
        <end position="185"/>
    </location>
</feature>
<feature type="transmembrane region" description="Helical" evidence="1">
    <location>
        <begin position="62"/>
        <end position="82"/>
    </location>
</feature>
<dbReference type="EMBL" id="JAUCGQ010000001">
    <property type="protein sequence ID" value="MDM7854981.1"/>
    <property type="molecule type" value="Genomic_DNA"/>
</dbReference>
<evidence type="ECO:0000313" key="3">
    <source>
        <dbReference type="Proteomes" id="UP001529338"/>
    </source>
</evidence>
<gene>
    <name evidence="2" type="ORF">QRT04_08560</name>
</gene>
<comment type="caution">
    <text evidence="2">The sequence shown here is derived from an EMBL/GenBank/DDBJ whole genome shotgun (WGS) entry which is preliminary data.</text>
</comment>
<keyword evidence="1" id="KW-1133">Transmembrane helix</keyword>
<dbReference type="Proteomes" id="UP001529338">
    <property type="component" value="Unassembled WGS sequence"/>
</dbReference>
<evidence type="ECO:0000256" key="1">
    <source>
        <dbReference type="SAM" id="Phobius"/>
    </source>
</evidence>
<keyword evidence="3" id="KW-1185">Reference proteome</keyword>
<proteinExistence type="predicted"/>
<feature type="transmembrane region" description="Helical" evidence="1">
    <location>
        <begin position="20"/>
        <end position="41"/>
    </location>
</feature>
<sequence length="193" mass="20323">MAEPAAAPRSPARTPPRGWALAGLGVVVLAVAALLAAYARVHPGDGAALTTLWFSGMLQMKAWLATAALLLAVVQVLSALAMYGRLPRVTSPPPWVAGLHRWSGTAAFLLTLPVMFHCVWSLGFSDTSARTLVHSVAGCLLYGVFAAKMLALRVRGLPSAVVPVLGAVLVTLLVVAWFTSALWFFGQPDVVKL</sequence>
<protein>
    <submittedName>
        <fullName evidence="2">DUF6529 family protein</fullName>
    </submittedName>
</protein>
<dbReference type="InterPro" id="IPR045382">
    <property type="entry name" value="DUF6529"/>
</dbReference>
<name>A0ABT7SFL6_9CELL</name>
<feature type="transmembrane region" description="Helical" evidence="1">
    <location>
        <begin position="132"/>
        <end position="152"/>
    </location>
</feature>
<reference evidence="2 3" key="1">
    <citation type="submission" date="2023-06" db="EMBL/GenBank/DDBJ databases">
        <title>Cellulomonas sp. MW4 Whole genome sequence.</title>
        <authorList>
            <person name="Park S."/>
        </authorList>
    </citation>
    <scope>NUCLEOTIDE SEQUENCE [LARGE SCALE GENOMIC DNA]</scope>
    <source>
        <strain evidence="2 3">MW4</strain>
    </source>
</reference>
<organism evidence="2 3">
    <name type="scientific">Cellulomonas alba</name>
    <dbReference type="NCBI Taxonomy" id="3053467"/>
    <lineage>
        <taxon>Bacteria</taxon>
        <taxon>Bacillati</taxon>
        <taxon>Actinomycetota</taxon>
        <taxon>Actinomycetes</taxon>
        <taxon>Micrococcales</taxon>
        <taxon>Cellulomonadaceae</taxon>
        <taxon>Cellulomonas</taxon>
    </lineage>
</organism>
<keyword evidence="1" id="KW-0472">Membrane</keyword>
<dbReference type="Pfam" id="PF20139">
    <property type="entry name" value="DUF6529"/>
    <property type="match status" value="1"/>
</dbReference>
<feature type="transmembrane region" description="Helical" evidence="1">
    <location>
        <begin position="102"/>
        <end position="120"/>
    </location>
</feature>